<name>A0A917DDL4_9HYPH</name>
<protein>
    <submittedName>
        <fullName evidence="1">Uncharacterized protein</fullName>
    </submittedName>
</protein>
<organism evidence="1 2">
    <name type="scientific">Aureimonas glaciei</name>
    <dbReference type="NCBI Taxonomy" id="1776957"/>
    <lineage>
        <taxon>Bacteria</taxon>
        <taxon>Pseudomonadati</taxon>
        <taxon>Pseudomonadota</taxon>
        <taxon>Alphaproteobacteria</taxon>
        <taxon>Hyphomicrobiales</taxon>
        <taxon>Aurantimonadaceae</taxon>
        <taxon>Aureimonas</taxon>
    </lineage>
</organism>
<evidence type="ECO:0000313" key="1">
    <source>
        <dbReference type="EMBL" id="GGD31446.1"/>
    </source>
</evidence>
<keyword evidence="2" id="KW-1185">Reference proteome</keyword>
<dbReference type="Proteomes" id="UP000613160">
    <property type="component" value="Unassembled WGS sequence"/>
</dbReference>
<accession>A0A917DDL4</accession>
<proteinExistence type="predicted"/>
<reference evidence="1" key="1">
    <citation type="journal article" date="2014" name="Int. J. Syst. Evol. Microbiol.">
        <title>Complete genome sequence of Corynebacterium casei LMG S-19264T (=DSM 44701T), isolated from a smear-ripened cheese.</title>
        <authorList>
            <consortium name="US DOE Joint Genome Institute (JGI-PGF)"/>
            <person name="Walter F."/>
            <person name="Albersmeier A."/>
            <person name="Kalinowski J."/>
            <person name="Ruckert C."/>
        </authorList>
    </citation>
    <scope>NUCLEOTIDE SEQUENCE</scope>
    <source>
        <strain evidence="1">CGMCC 1.15493</strain>
    </source>
</reference>
<gene>
    <name evidence="1" type="ORF">GCM10011335_38100</name>
</gene>
<dbReference type="Gene3D" id="3.40.50.1000">
    <property type="entry name" value="HAD superfamily/HAD-like"/>
    <property type="match status" value="1"/>
</dbReference>
<comment type="caution">
    <text evidence="1">The sequence shown here is derived from an EMBL/GenBank/DDBJ whole genome shotgun (WGS) entry which is preliminary data.</text>
</comment>
<dbReference type="EMBL" id="BMJJ01000010">
    <property type="protein sequence ID" value="GGD31446.1"/>
    <property type="molecule type" value="Genomic_DNA"/>
</dbReference>
<evidence type="ECO:0000313" key="2">
    <source>
        <dbReference type="Proteomes" id="UP000613160"/>
    </source>
</evidence>
<dbReference type="SUPFAM" id="SSF56784">
    <property type="entry name" value="HAD-like"/>
    <property type="match status" value="1"/>
</dbReference>
<dbReference type="AlphaFoldDB" id="A0A917DDL4"/>
<dbReference type="InterPro" id="IPR023214">
    <property type="entry name" value="HAD_sf"/>
</dbReference>
<reference evidence="1" key="2">
    <citation type="submission" date="2020-09" db="EMBL/GenBank/DDBJ databases">
        <authorList>
            <person name="Sun Q."/>
            <person name="Zhou Y."/>
        </authorList>
    </citation>
    <scope>NUCLEOTIDE SEQUENCE</scope>
    <source>
        <strain evidence="1">CGMCC 1.15493</strain>
    </source>
</reference>
<sequence>MTHKKIIALDFDGVLHAYTTPWSDAETVSDGPTPGAMEFLRDLTNDGRFQVVVVSSRLNEPSGDIAVQEFIRSNLYAEFGVCKGQVIQAAITFSKTRPPATVCIDDRAWNFQGAWPSLDRLAAFTPWNKKPAHLRPDPESAVAIADSLMMQIGQIAKDAGCPDDEPPLDFIRTRMSPTYKEADGQDWSDEALRLSRKIASDAADEAAGPKDPLVLNEAAKDIITETIKEYPEDWEAVVAGGPIGWFCRHVAVRIGETMEGGYCPYGLHLIVFELERRVAGVRAEIVQQQERISMIGASITHWLFGGDQPLAIERLPRVGGDGVFFEWKVPFRGYQVFMPELAFAGCSTEAEARLVSESYLDAFADGQAHELAKAAG</sequence>
<dbReference type="RefSeq" id="WP_188853721.1">
    <property type="nucleotide sequence ID" value="NZ_BMJJ01000010.1"/>
</dbReference>
<dbReference type="InterPro" id="IPR036412">
    <property type="entry name" value="HAD-like_sf"/>
</dbReference>